<dbReference type="STRING" id="1221996.QY95_03196"/>
<dbReference type="EMBL" id="JWIR02000062">
    <property type="protein sequence ID" value="KKB36332.1"/>
    <property type="molecule type" value="Genomic_DNA"/>
</dbReference>
<evidence type="ECO:0000313" key="1">
    <source>
        <dbReference type="EMBL" id="KKB36332.1"/>
    </source>
</evidence>
<accession>A0A0F5HTZ7</accession>
<proteinExistence type="predicted"/>
<keyword evidence="2" id="KW-1185">Reference proteome</keyword>
<reference evidence="1" key="1">
    <citation type="submission" date="2015-02" db="EMBL/GenBank/DDBJ databases">
        <title>Genome Assembly of Bacillaceae bacterium MTCC 8252.</title>
        <authorList>
            <person name="Verma A."/>
            <person name="Khatri I."/>
            <person name="Mual P."/>
            <person name="Subramanian S."/>
            <person name="Krishnamurthi S."/>
        </authorList>
    </citation>
    <scope>NUCLEOTIDE SEQUENCE [LARGE SCALE GENOMIC DNA]</scope>
    <source>
        <strain evidence="1">MTCC 8252</strain>
    </source>
</reference>
<comment type="caution">
    <text evidence="1">The sequence shown here is derived from an EMBL/GenBank/DDBJ whole genome shotgun (WGS) entry which is preliminary data.</text>
</comment>
<gene>
    <name evidence="1" type="ORF">QY95_03196</name>
</gene>
<name>A0A0F5HTZ7_BACTR</name>
<evidence type="ECO:0000313" key="2">
    <source>
        <dbReference type="Proteomes" id="UP000031563"/>
    </source>
</evidence>
<sequence length="80" mass="8983">MDKWIELTMYVTQQDERPSKPKEESALYSAGYGLHERGTNKGWIRSGSMYVKASKHPVLTAMAATGAEAATYWAAMNRKK</sequence>
<organism evidence="1 2">
    <name type="scientific">Bacillus thermotolerans</name>
    <name type="common">Quasibacillus thermotolerans</name>
    <dbReference type="NCBI Taxonomy" id="1221996"/>
    <lineage>
        <taxon>Bacteria</taxon>
        <taxon>Bacillati</taxon>
        <taxon>Bacillota</taxon>
        <taxon>Bacilli</taxon>
        <taxon>Bacillales</taxon>
        <taxon>Bacillaceae</taxon>
        <taxon>Bacillus</taxon>
    </lineage>
</organism>
<dbReference type="AlphaFoldDB" id="A0A0F5HTZ7"/>
<protein>
    <submittedName>
        <fullName evidence="1">Short-chain dehydrogenase/reductase SDR</fullName>
    </submittedName>
</protein>
<dbReference type="Proteomes" id="UP000031563">
    <property type="component" value="Unassembled WGS sequence"/>
</dbReference>